<dbReference type="Pfam" id="PF08543">
    <property type="entry name" value="Phos_pyr_kin"/>
    <property type="match status" value="1"/>
</dbReference>
<keyword evidence="2" id="KW-0808">Transferase</keyword>
<accession>A0ABQ5Q2H8</accession>
<feature type="domain" description="Pyridoxamine kinase/Phosphomethylpyrimidine kinase" evidence="1">
    <location>
        <begin position="19"/>
        <end position="247"/>
    </location>
</feature>
<sequence length="272" mass="28167">MDPVAPAVPPIALCLGGMDPSGGAGILRDALTVAALGCHPMTVSLAETLQNGIGCSRIEPPSMDPVLRLECLALHLAGRWGVKLGLCALEPAQFHRLSAALAHLAPPVRIWDPILAPSTGVGLHDGGDLRRMAEALLPMGGWVVSPNRGEAAAFAGLPPEAIQAAEVDGLARPWLEAGAAAVWLKGGHAEGDQVQDFWITAGGIEALEPSPRLPGARRGTGCTLASAWLGLRLQGLGPQAAAVESARRLRDRWDRAWVPGGAGRPVFAPEAP</sequence>
<dbReference type="InterPro" id="IPR013749">
    <property type="entry name" value="PM/HMP-P_kinase-1"/>
</dbReference>
<proteinExistence type="predicted"/>
<dbReference type="Gene3D" id="3.40.1190.20">
    <property type="match status" value="1"/>
</dbReference>
<protein>
    <submittedName>
        <fullName evidence="2">Hydroxymethylpyrimidine/phosphomethylpyrimidine kinase</fullName>
    </submittedName>
</protein>
<dbReference type="EMBL" id="BSDD01000001">
    <property type="protein sequence ID" value="GLH68641.1"/>
    <property type="molecule type" value="Genomic_DNA"/>
</dbReference>
<name>A0ABQ5Q2H8_9BACT</name>
<dbReference type="InterPro" id="IPR029056">
    <property type="entry name" value="Ribokinase-like"/>
</dbReference>
<keyword evidence="3" id="KW-1185">Reference proteome</keyword>
<gene>
    <name evidence="2" type="ORF">GETHPA_01740</name>
</gene>
<evidence type="ECO:0000259" key="1">
    <source>
        <dbReference type="Pfam" id="PF08543"/>
    </source>
</evidence>
<dbReference type="PANTHER" id="PTHR20858">
    <property type="entry name" value="PHOSPHOMETHYLPYRIMIDINE KINASE"/>
    <property type="match status" value="1"/>
</dbReference>
<dbReference type="RefSeq" id="WP_285722183.1">
    <property type="nucleotide sequence ID" value="NZ_BSDD01000001.1"/>
</dbReference>
<dbReference type="PANTHER" id="PTHR20858:SF17">
    <property type="entry name" value="HYDROXYMETHYLPYRIMIDINE_PHOSPHOMETHYLPYRIMIDINE KINASE THI20-RELATED"/>
    <property type="match status" value="1"/>
</dbReference>
<keyword evidence="2" id="KW-0418">Kinase</keyword>
<evidence type="ECO:0000313" key="2">
    <source>
        <dbReference type="EMBL" id="GLH68641.1"/>
    </source>
</evidence>
<dbReference type="SUPFAM" id="SSF53613">
    <property type="entry name" value="Ribokinase-like"/>
    <property type="match status" value="1"/>
</dbReference>
<dbReference type="Proteomes" id="UP001165089">
    <property type="component" value="Unassembled WGS sequence"/>
</dbReference>
<comment type="caution">
    <text evidence="2">The sequence shown here is derived from an EMBL/GenBank/DDBJ whole genome shotgun (WGS) entry which is preliminary data.</text>
</comment>
<reference evidence="2 3" key="1">
    <citation type="journal article" date="2023" name="Antonie Van Leeuwenhoek">
        <title>Mesoterricola silvestris gen. nov., sp. nov., Mesoterricola sediminis sp. nov., Geothrix oryzae sp. nov., Geothrix edaphica sp. nov., Geothrix rubra sp. nov., and Geothrix limicola sp. nov., six novel members of Acidobacteriota isolated from soils.</title>
        <authorList>
            <person name="Itoh H."/>
            <person name="Sugisawa Y."/>
            <person name="Mise K."/>
            <person name="Xu Z."/>
            <person name="Kuniyasu M."/>
            <person name="Ushijima N."/>
            <person name="Kawano K."/>
            <person name="Kobayashi E."/>
            <person name="Shiratori Y."/>
            <person name="Masuda Y."/>
            <person name="Senoo K."/>
        </authorList>
    </citation>
    <scope>NUCLEOTIDE SEQUENCE [LARGE SCALE GENOMIC DNA]</scope>
    <source>
        <strain evidence="2 3">Red803</strain>
    </source>
</reference>
<dbReference type="GO" id="GO:0016301">
    <property type="term" value="F:kinase activity"/>
    <property type="evidence" value="ECO:0007669"/>
    <property type="project" value="UniProtKB-KW"/>
</dbReference>
<organism evidence="2 3">
    <name type="scientific">Geothrix rubra</name>
    <dbReference type="NCBI Taxonomy" id="2927977"/>
    <lineage>
        <taxon>Bacteria</taxon>
        <taxon>Pseudomonadati</taxon>
        <taxon>Acidobacteriota</taxon>
        <taxon>Holophagae</taxon>
        <taxon>Holophagales</taxon>
        <taxon>Holophagaceae</taxon>
        <taxon>Geothrix</taxon>
    </lineage>
</organism>
<evidence type="ECO:0000313" key="3">
    <source>
        <dbReference type="Proteomes" id="UP001165089"/>
    </source>
</evidence>